<dbReference type="AlphaFoldDB" id="A0A0F9QU03"/>
<evidence type="ECO:0000256" key="1">
    <source>
        <dbReference type="ARBA" id="ARBA00022603"/>
    </source>
</evidence>
<dbReference type="InterPro" id="IPR007848">
    <property type="entry name" value="Small_mtfrase_dom"/>
</dbReference>
<sequence>MKHNKNHYYSRFPDVKVKIYTVSESLRRHLYIFKTITGVFSFKKLDLGTKVFIEHMLIPKEPSILLDLGCGYGPIGIVLAYKSPQSTIFLIDINKRAIWCARENIKINLSDGRSKITVLSGNYFEPIKNKNLKFDGIYINPPMRQGRKSFLELTHNISKYLKPKGSFQFVIKKKMGASFVLNYLKDIFPEKIEIICKRSGYWVFKCFHQ</sequence>
<dbReference type="GO" id="GO:0008757">
    <property type="term" value="F:S-adenosylmethionine-dependent methyltransferase activity"/>
    <property type="evidence" value="ECO:0007669"/>
    <property type="project" value="InterPro"/>
</dbReference>
<reference evidence="4" key="1">
    <citation type="journal article" date="2015" name="Nature">
        <title>Complex archaea that bridge the gap between prokaryotes and eukaryotes.</title>
        <authorList>
            <person name="Spang A."/>
            <person name="Saw J.H."/>
            <person name="Jorgensen S.L."/>
            <person name="Zaremba-Niedzwiedzka K."/>
            <person name="Martijn J."/>
            <person name="Lind A.E."/>
            <person name="van Eijk R."/>
            <person name="Schleper C."/>
            <person name="Guy L."/>
            <person name="Ettema T.J."/>
        </authorList>
    </citation>
    <scope>NUCLEOTIDE SEQUENCE</scope>
</reference>
<keyword evidence="2" id="KW-0808">Transferase</keyword>
<dbReference type="Pfam" id="PF05175">
    <property type="entry name" value="MTS"/>
    <property type="match status" value="1"/>
</dbReference>
<accession>A0A0F9QU03</accession>
<protein>
    <recommendedName>
        <fullName evidence="3">Methyltransferase small domain-containing protein</fullName>
    </recommendedName>
</protein>
<name>A0A0F9QU03_9ZZZZ</name>
<dbReference type="SUPFAM" id="SSF53335">
    <property type="entry name" value="S-adenosyl-L-methionine-dependent methyltransferases"/>
    <property type="match status" value="1"/>
</dbReference>
<dbReference type="EMBL" id="LAZR01003597">
    <property type="protein sequence ID" value="KKN16616.1"/>
    <property type="molecule type" value="Genomic_DNA"/>
</dbReference>
<feature type="domain" description="Methyltransferase small" evidence="3">
    <location>
        <begin position="32"/>
        <end position="205"/>
    </location>
</feature>
<dbReference type="GO" id="GO:0032259">
    <property type="term" value="P:methylation"/>
    <property type="evidence" value="ECO:0007669"/>
    <property type="project" value="UniProtKB-KW"/>
</dbReference>
<organism evidence="4">
    <name type="scientific">marine sediment metagenome</name>
    <dbReference type="NCBI Taxonomy" id="412755"/>
    <lineage>
        <taxon>unclassified sequences</taxon>
        <taxon>metagenomes</taxon>
        <taxon>ecological metagenomes</taxon>
    </lineage>
</organism>
<evidence type="ECO:0000313" key="4">
    <source>
        <dbReference type="EMBL" id="KKN16616.1"/>
    </source>
</evidence>
<dbReference type="InterPro" id="IPR029063">
    <property type="entry name" value="SAM-dependent_MTases_sf"/>
</dbReference>
<dbReference type="CDD" id="cd02440">
    <property type="entry name" value="AdoMet_MTases"/>
    <property type="match status" value="1"/>
</dbReference>
<dbReference type="Gene3D" id="3.40.50.150">
    <property type="entry name" value="Vaccinia Virus protein VP39"/>
    <property type="match status" value="1"/>
</dbReference>
<evidence type="ECO:0000256" key="2">
    <source>
        <dbReference type="ARBA" id="ARBA00022679"/>
    </source>
</evidence>
<proteinExistence type="predicted"/>
<dbReference type="PANTHER" id="PTHR47816:SF4">
    <property type="entry name" value="RIBOSOMAL RNA SMALL SUBUNIT METHYLTRANSFERASE C"/>
    <property type="match status" value="1"/>
</dbReference>
<gene>
    <name evidence="4" type="ORF">LCGC14_0974080</name>
</gene>
<dbReference type="PANTHER" id="PTHR47816">
    <property type="entry name" value="RIBOSOMAL RNA SMALL SUBUNIT METHYLTRANSFERASE C"/>
    <property type="match status" value="1"/>
</dbReference>
<keyword evidence="1" id="KW-0489">Methyltransferase</keyword>
<dbReference type="InterPro" id="IPR046977">
    <property type="entry name" value="RsmC/RlmG"/>
</dbReference>
<evidence type="ECO:0000259" key="3">
    <source>
        <dbReference type="Pfam" id="PF05175"/>
    </source>
</evidence>
<comment type="caution">
    <text evidence="4">The sequence shown here is derived from an EMBL/GenBank/DDBJ whole genome shotgun (WGS) entry which is preliminary data.</text>
</comment>